<keyword evidence="1" id="KW-0521">NADP</keyword>
<sequence length="325" mass="34403">MHAIVMREFGGPEVLRTEEVPEPEPRAGHLAVEVSLAGINYADMHVRGNTYLAPVDLPYIPGNEVMGTTDDGRRVIGLSRGGGYAERALLHRRVTWDVPDGIGDEQAVALALQGNSAWHLLFTTLRVTAGETLVVPAAAGGVGSLAVQLAAHAGVKVIALGGSEEKRKLAVDLGAHAAVDSTADDLTERILEAAGGPVRAALEMTGGDTFHRTLDAVAPRGRLAVYGYASGEMAQVPTRHLMERSLTVSGFWLPQLYGDRTALPTSMRALFDAVEAGTLTPLTGARYPLDRASQAHRDLAARIPTGKLMLDVRRRSTEAAPGSAI</sequence>
<dbReference type="Proteomes" id="UP000320888">
    <property type="component" value="Unassembled WGS sequence"/>
</dbReference>
<dbReference type="PANTHER" id="PTHR48106:SF13">
    <property type="entry name" value="QUINONE OXIDOREDUCTASE-RELATED"/>
    <property type="match status" value="1"/>
</dbReference>
<feature type="domain" description="Enoyl reductase (ER)" evidence="3">
    <location>
        <begin position="10"/>
        <end position="310"/>
    </location>
</feature>
<evidence type="ECO:0000256" key="1">
    <source>
        <dbReference type="ARBA" id="ARBA00022857"/>
    </source>
</evidence>
<protein>
    <submittedName>
        <fullName evidence="4">Zinc-binding dehydrogenase</fullName>
    </submittedName>
</protein>
<dbReference type="InterPro" id="IPR011032">
    <property type="entry name" value="GroES-like_sf"/>
</dbReference>
<dbReference type="SUPFAM" id="SSF51735">
    <property type="entry name" value="NAD(P)-binding Rossmann-fold domains"/>
    <property type="match status" value="1"/>
</dbReference>
<dbReference type="SMART" id="SM00829">
    <property type="entry name" value="PKS_ER"/>
    <property type="match status" value="1"/>
</dbReference>
<dbReference type="InterPro" id="IPR036291">
    <property type="entry name" value="NAD(P)-bd_dom_sf"/>
</dbReference>
<accession>A0A553ZBN4</accession>
<dbReference type="InterPro" id="IPR013149">
    <property type="entry name" value="ADH-like_C"/>
</dbReference>
<comment type="caution">
    <text evidence="4">The sequence shown here is derived from an EMBL/GenBank/DDBJ whole genome shotgun (WGS) entry which is preliminary data.</text>
</comment>
<evidence type="ECO:0000256" key="2">
    <source>
        <dbReference type="ARBA" id="ARBA00023002"/>
    </source>
</evidence>
<proteinExistence type="predicted"/>
<keyword evidence="5" id="KW-1185">Reference proteome</keyword>
<evidence type="ECO:0000313" key="4">
    <source>
        <dbReference type="EMBL" id="TSB38850.1"/>
    </source>
</evidence>
<gene>
    <name evidence="4" type="ORF">FNZ23_16400</name>
</gene>
<dbReference type="GO" id="GO:0003960">
    <property type="term" value="F:quinone reductase (NADPH) activity"/>
    <property type="evidence" value="ECO:0007669"/>
    <property type="project" value="TreeGrafter"/>
</dbReference>
<dbReference type="Pfam" id="PF00107">
    <property type="entry name" value="ADH_zinc_N"/>
    <property type="match status" value="1"/>
</dbReference>
<dbReference type="GO" id="GO:0005829">
    <property type="term" value="C:cytosol"/>
    <property type="evidence" value="ECO:0007669"/>
    <property type="project" value="TreeGrafter"/>
</dbReference>
<dbReference type="EMBL" id="VKLS01000191">
    <property type="protein sequence ID" value="TSB38850.1"/>
    <property type="molecule type" value="Genomic_DNA"/>
</dbReference>
<dbReference type="Gene3D" id="3.90.180.10">
    <property type="entry name" value="Medium-chain alcohol dehydrogenases, catalytic domain"/>
    <property type="match status" value="1"/>
</dbReference>
<name>A0A553ZBN4_9ACTN</name>
<dbReference type="SUPFAM" id="SSF50129">
    <property type="entry name" value="GroES-like"/>
    <property type="match status" value="1"/>
</dbReference>
<dbReference type="GO" id="GO:0035925">
    <property type="term" value="F:mRNA 3'-UTR AU-rich region binding"/>
    <property type="evidence" value="ECO:0007669"/>
    <property type="project" value="TreeGrafter"/>
</dbReference>
<dbReference type="RefSeq" id="WP_143940248.1">
    <property type="nucleotide sequence ID" value="NZ_VKLS01000191.1"/>
</dbReference>
<evidence type="ECO:0000313" key="5">
    <source>
        <dbReference type="Proteomes" id="UP000320888"/>
    </source>
</evidence>
<keyword evidence="2" id="KW-0560">Oxidoreductase</keyword>
<dbReference type="InterPro" id="IPR020843">
    <property type="entry name" value="ER"/>
</dbReference>
<dbReference type="OrthoDB" id="9805883at2"/>
<organism evidence="4 5">
    <name type="scientific">Streptomyces benahoarensis</name>
    <dbReference type="NCBI Taxonomy" id="2595054"/>
    <lineage>
        <taxon>Bacteria</taxon>
        <taxon>Bacillati</taxon>
        <taxon>Actinomycetota</taxon>
        <taxon>Actinomycetes</taxon>
        <taxon>Kitasatosporales</taxon>
        <taxon>Streptomycetaceae</taxon>
        <taxon>Streptomyces</taxon>
    </lineage>
</organism>
<dbReference type="AlphaFoldDB" id="A0A553ZBN4"/>
<dbReference type="GO" id="GO:0070402">
    <property type="term" value="F:NADPH binding"/>
    <property type="evidence" value="ECO:0007669"/>
    <property type="project" value="TreeGrafter"/>
</dbReference>
<reference evidence="4 5" key="1">
    <citation type="submission" date="2019-07" db="EMBL/GenBank/DDBJ databases">
        <title>Draft genome for Streptomyces benahoarensis MZ03-48.</title>
        <authorList>
            <person name="Gonzalez-Pimentel J.L."/>
        </authorList>
    </citation>
    <scope>NUCLEOTIDE SEQUENCE [LARGE SCALE GENOMIC DNA]</scope>
    <source>
        <strain evidence="4 5">MZ03-48</strain>
    </source>
</reference>
<evidence type="ECO:0000259" key="3">
    <source>
        <dbReference type="SMART" id="SM00829"/>
    </source>
</evidence>
<dbReference type="Gene3D" id="3.40.50.720">
    <property type="entry name" value="NAD(P)-binding Rossmann-like Domain"/>
    <property type="match status" value="1"/>
</dbReference>
<dbReference type="PANTHER" id="PTHR48106">
    <property type="entry name" value="QUINONE OXIDOREDUCTASE PIG3-RELATED"/>
    <property type="match status" value="1"/>
</dbReference>